<dbReference type="SUPFAM" id="SSF50998">
    <property type="entry name" value="Quinoprotein alcohol dehydrogenase-like"/>
    <property type="match status" value="1"/>
</dbReference>
<evidence type="ECO:0000256" key="1">
    <source>
        <dbReference type="ARBA" id="ARBA00004561"/>
    </source>
</evidence>
<evidence type="ECO:0000256" key="7">
    <source>
        <dbReference type="SAM" id="MobiDB-lite"/>
    </source>
</evidence>
<feature type="region of interest" description="Disordered" evidence="7">
    <location>
        <begin position="1111"/>
        <end position="1133"/>
    </location>
</feature>
<dbReference type="InterPro" id="IPR008707">
    <property type="entry name" value="B-propeller_PilY1"/>
</dbReference>
<name>A0A6C1B0P8_9RHOO</name>
<dbReference type="GO" id="GO:0046872">
    <property type="term" value="F:metal ion binding"/>
    <property type="evidence" value="ECO:0007669"/>
    <property type="project" value="UniProtKB-KW"/>
</dbReference>
<feature type="domain" description="PilY1 beta-propeller" evidence="9">
    <location>
        <begin position="618"/>
        <end position="976"/>
    </location>
</feature>
<dbReference type="KEGG" id="azq:G3580_05755"/>
<proteinExistence type="inferred from homology"/>
<dbReference type="GO" id="GO:0009289">
    <property type="term" value="C:pilus"/>
    <property type="evidence" value="ECO:0007669"/>
    <property type="project" value="UniProtKB-SubCell"/>
</dbReference>
<keyword evidence="8" id="KW-0732">Signal</keyword>
<dbReference type="AlphaFoldDB" id="A0A6C1B0P8"/>
<dbReference type="InterPro" id="IPR011047">
    <property type="entry name" value="Quinoprotein_ADH-like_sf"/>
</dbReference>
<keyword evidence="5" id="KW-0106">Calcium</keyword>
<evidence type="ECO:0000313" key="10">
    <source>
        <dbReference type="EMBL" id="QID17191.1"/>
    </source>
</evidence>
<dbReference type="RefSeq" id="WP_173764356.1">
    <property type="nucleotide sequence ID" value="NZ_CP048836.1"/>
</dbReference>
<evidence type="ECO:0000256" key="3">
    <source>
        <dbReference type="ARBA" id="ARBA00022558"/>
    </source>
</evidence>
<evidence type="ECO:0000256" key="6">
    <source>
        <dbReference type="ARBA" id="ARBA00023263"/>
    </source>
</evidence>
<accession>A0A6C1B0P8</accession>
<comment type="subcellular location">
    <subcellularLocation>
        <location evidence="1">Fimbrium</location>
    </subcellularLocation>
</comment>
<feature type="chain" id="PRO_5025378044" description="PilY1 beta-propeller domain-containing protein" evidence="8">
    <location>
        <begin position="31"/>
        <end position="1133"/>
    </location>
</feature>
<keyword evidence="6" id="KW-0281">Fimbrium</keyword>
<evidence type="ECO:0000313" key="11">
    <source>
        <dbReference type="Proteomes" id="UP000501991"/>
    </source>
</evidence>
<dbReference type="Pfam" id="PF05567">
    <property type="entry name" value="T4P_PilY1"/>
    <property type="match status" value="1"/>
</dbReference>
<keyword evidence="3" id="KW-1029">Fimbrium biogenesis</keyword>
<gene>
    <name evidence="10" type="ORF">G3580_05755</name>
</gene>
<evidence type="ECO:0000256" key="5">
    <source>
        <dbReference type="ARBA" id="ARBA00022837"/>
    </source>
</evidence>
<keyword evidence="4" id="KW-0479">Metal-binding</keyword>
<evidence type="ECO:0000256" key="4">
    <source>
        <dbReference type="ARBA" id="ARBA00022723"/>
    </source>
</evidence>
<organism evidence="10 11">
    <name type="scientific">Nitrogeniibacter mangrovi</name>
    <dbReference type="NCBI Taxonomy" id="2016596"/>
    <lineage>
        <taxon>Bacteria</taxon>
        <taxon>Pseudomonadati</taxon>
        <taxon>Pseudomonadota</taxon>
        <taxon>Betaproteobacteria</taxon>
        <taxon>Rhodocyclales</taxon>
        <taxon>Zoogloeaceae</taxon>
        <taxon>Nitrogeniibacter</taxon>
    </lineage>
</organism>
<evidence type="ECO:0000256" key="8">
    <source>
        <dbReference type="SAM" id="SignalP"/>
    </source>
</evidence>
<evidence type="ECO:0000256" key="2">
    <source>
        <dbReference type="ARBA" id="ARBA00008387"/>
    </source>
</evidence>
<dbReference type="Proteomes" id="UP000501991">
    <property type="component" value="Chromosome"/>
</dbReference>
<sequence>MTTISRPLHSPRLALLLGALALASAFQVQAAPLSIAQVPLYLGGTVEPNVMFILDDSGSMAWSFMPDDIYGYYNRKGAQSSTYNSLYYNPNVTYTPPLDENGNKASNASFTAAWWDGYSSTRQYNTVNLSTSFRPTWYYPGYSTEYSNNTAQPAFYYVFDRTNSGCFGSLTDDDCYDKVVVSSTSGPGNTDERTNFANWYSYYRTRLMSAKAGISRAFGIQGTGLRVGYGRINKGSTSIDGLNFSTLERGVRDFSDVDSYGNTTNYRKSFFDWLYAVNWVGNTPLRKALDDAGRYYERNDSQGPASTTPGVSGGNDLSCRQNYTILMTDGYWNSSAASTSAARQNNDGTDGTAYTDANGNTVQFRAVAPFADNYSDTLADIAAYYWKRDLRTDLTNDVPANADDPAFWQHMVTFGVGLGVEGNVTPSSAFSAISTQSTINWGDPSSSNPAKIDDLLHAAVNSRGDFFSAKDPQSFANALATTLATINTRTSSAAAVSTNSTYLGTDTLVFQALFSSDGWTGDMLAYEIEEKTSATGVTYYAPKSAPKWKASNQIGAASGRDLLTWNTVTNSAISFRWASLNATQQAALGSSDLLDFIRGDQTKEEANGGSFRDRYKIIGDVVNSSPAYVGTQNYGYAQAASLTSTERAAYRNRRGTSSYINREPALFFGANDGILHVVKADTGDELFGYIPNAIIGNLPDLADPDYTHRYYVDGSPVTTDAILGGSWKSVLVGSTGAGGKAYFALDVENAANFSASNVLWEVSNTTAGFSELGYTMGQAAVGRTENGKWVAIVGNGYNSTSQTARLFVIDLATGALLKELDTGVGSTTTPNGLSSPIAIDANRNGSIDLVYAGDLYGNIWKFDFTTTNSTSNGWKIAFSGKPLFQAKYLNSSNVTIRQPITTRPQVGVHSDGGFMVYFGTGKYFETGDNTDLSLQTLYGVRDECGLTVTCTASGSSKVSRSDLLKQEITYEGTNSFNGNSWDVREFSQNQPNNTQKGFYVDLVYNANYQGERVLATPILWSDRVIYVTAIPDDDSCNGGGESWIIELAPETGGRTTFNPFDLAKDGTYGASSQINKGTAINGRKVKGGMIGGLGQMQAKDGKRLKIGSTSSASFDTSLQEGEGGRRISWRQIQ</sequence>
<feature type="signal peptide" evidence="8">
    <location>
        <begin position="1"/>
        <end position="30"/>
    </location>
</feature>
<dbReference type="EMBL" id="CP048836">
    <property type="protein sequence ID" value="QID17191.1"/>
    <property type="molecule type" value="Genomic_DNA"/>
</dbReference>
<comment type="similarity">
    <text evidence="2">Belongs to the PilY1 family.</text>
</comment>
<evidence type="ECO:0000259" key="9">
    <source>
        <dbReference type="Pfam" id="PF05567"/>
    </source>
</evidence>
<protein>
    <recommendedName>
        <fullName evidence="9">PilY1 beta-propeller domain-containing protein</fullName>
    </recommendedName>
</protein>
<keyword evidence="11" id="KW-1185">Reference proteome</keyword>
<reference evidence="10 11" key="1">
    <citation type="submission" date="2020-02" db="EMBL/GenBank/DDBJ databases">
        <title>Nitrogenibacter mangrovi gen. nov., sp. nov. isolated from mangrove sediment, a denitrifying betaproteobacterium.</title>
        <authorList>
            <person name="Liao H."/>
            <person name="Tian Y."/>
        </authorList>
    </citation>
    <scope>NUCLEOTIDE SEQUENCE [LARGE SCALE GENOMIC DNA]</scope>
    <source>
        <strain evidence="10 11">M9-3-2</strain>
    </source>
</reference>